<reference evidence="2" key="1">
    <citation type="submission" date="2018-12" db="EMBL/GenBank/DDBJ databases">
        <title>Tengunoibacter tsumagoiensis gen. nov., sp. nov., Dictyobacter kobayashii sp. nov., D. alpinus sp. nov., and D. joshuensis sp. nov. and description of Dictyobacteraceae fam. nov. within the order Ktedonobacterales isolated from Tengu-no-mugimeshi.</title>
        <authorList>
            <person name="Wang C.M."/>
            <person name="Zheng Y."/>
            <person name="Sakai Y."/>
            <person name="Toyoda A."/>
            <person name="Minakuchi Y."/>
            <person name="Abe K."/>
            <person name="Yokota A."/>
            <person name="Yabe S."/>
        </authorList>
    </citation>
    <scope>NUCLEOTIDE SEQUENCE [LARGE SCALE GENOMIC DNA]</scope>
    <source>
        <strain evidence="2">Uno11</strain>
    </source>
</reference>
<protein>
    <submittedName>
        <fullName evidence="1">Uncharacterized protein</fullName>
    </submittedName>
</protein>
<dbReference type="RefSeq" id="WP_126552484.1">
    <property type="nucleotide sequence ID" value="NZ_BIFS01000001.1"/>
</dbReference>
<accession>A0A402AP02</accession>
<dbReference type="AlphaFoldDB" id="A0A402AP02"/>
<gene>
    <name evidence="1" type="ORF">KDK_46930</name>
</gene>
<comment type="caution">
    <text evidence="1">The sequence shown here is derived from an EMBL/GenBank/DDBJ whole genome shotgun (WGS) entry which is preliminary data.</text>
</comment>
<proteinExistence type="predicted"/>
<organism evidence="1 2">
    <name type="scientific">Dictyobacter kobayashii</name>
    <dbReference type="NCBI Taxonomy" id="2014872"/>
    <lineage>
        <taxon>Bacteria</taxon>
        <taxon>Bacillati</taxon>
        <taxon>Chloroflexota</taxon>
        <taxon>Ktedonobacteria</taxon>
        <taxon>Ktedonobacterales</taxon>
        <taxon>Dictyobacteraceae</taxon>
        <taxon>Dictyobacter</taxon>
    </lineage>
</organism>
<name>A0A402AP02_9CHLR</name>
<evidence type="ECO:0000313" key="2">
    <source>
        <dbReference type="Proteomes" id="UP000287188"/>
    </source>
</evidence>
<keyword evidence="2" id="KW-1185">Reference proteome</keyword>
<sequence length="230" mass="27782">MNVQAFTKEYSEIENNPRYHHRRTRLLAELLDRYPNLEQISFDDLLLILDQLKSNKAQIRVPLFARLIYPVLAREIESGNMQAIKVLVQYPQLLSEYNSLKKTHLSGYNAEALVNRYLQYDPEDREMLLKREAYLNNYLYYTLHELPLGVLSGRDGATPEECQKLLTLLEKYKMTCQKLQIDREADIQYYFVHFHGYRDYLLHQHLYKNYLDYIQQHQLELRTTRNYYFR</sequence>
<dbReference type="Proteomes" id="UP000287188">
    <property type="component" value="Unassembled WGS sequence"/>
</dbReference>
<dbReference type="EMBL" id="BIFS01000001">
    <property type="protein sequence ID" value="GCE20893.1"/>
    <property type="molecule type" value="Genomic_DNA"/>
</dbReference>
<dbReference type="OrthoDB" id="2084855at2"/>
<evidence type="ECO:0000313" key="1">
    <source>
        <dbReference type="EMBL" id="GCE20893.1"/>
    </source>
</evidence>